<feature type="compositionally biased region" description="Polar residues" evidence="10">
    <location>
        <begin position="398"/>
        <end position="407"/>
    </location>
</feature>
<dbReference type="GO" id="GO:0042124">
    <property type="term" value="F:1,3-beta-glucanosyltransferase activity"/>
    <property type="evidence" value="ECO:0007669"/>
    <property type="project" value="TreeGrafter"/>
</dbReference>
<evidence type="ECO:0000256" key="7">
    <source>
        <dbReference type="ARBA" id="ARBA00023180"/>
    </source>
</evidence>
<comment type="function">
    <text evidence="9">Splits internally a 1,3-beta-glucan molecule and transfers the newly generated reducing end (the donor) to the non-reducing end of another 1,3-beta-glucan molecule (the acceptor) forming a 1,3-beta linkage, resulting in the elongation of 1,3-beta-glucan chains in the cell wall.</text>
</comment>
<evidence type="ECO:0000256" key="9">
    <source>
        <dbReference type="RuleBase" id="RU361209"/>
    </source>
</evidence>
<dbReference type="SUPFAM" id="SSF51445">
    <property type="entry name" value="(Trans)glycosidases"/>
    <property type="match status" value="1"/>
</dbReference>
<evidence type="ECO:0000256" key="1">
    <source>
        <dbReference type="ARBA" id="ARBA00004609"/>
    </source>
</evidence>
<keyword evidence="4 9" id="KW-0808">Transferase</keyword>
<dbReference type="VEuPathDB" id="FungiDB:PV09_05196"/>
<comment type="similarity">
    <text evidence="2 9">Belongs to the glycosyl hydrolase 72 family.</text>
</comment>
<evidence type="ECO:0000256" key="11">
    <source>
        <dbReference type="SAM" id="Phobius"/>
    </source>
</evidence>
<dbReference type="STRING" id="253628.A0A0D2AW87"/>
<dbReference type="GO" id="GO:0071970">
    <property type="term" value="P:fungal-type cell wall (1-&gt;3)-beta-D-glucan biosynthetic process"/>
    <property type="evidence" value="ECO:0007669"/>
    <property type="project" value="TreeGrafter"/>
</dbReference>
<dbReference type="GO" id="GO:0098552">
    <property type="term" value="C:side of membrane"/>
    <property type="evidence" value="ECO:0007669"/>
    <property type="project" value="UniProtKB-KW"/>
</dbReference>
<dbReference type="RefSeq" id="XP_016213293.1">
    <property type="nucleotide sequence ID" value="XM_016358674.1"/>
</dbReference>
<dbReference type="OrthoDB" id="421038at2759"/>
<proteinExistence type="inferred from homology"/>
<protein>
    <recommendedName>
        <fullName evidence="9">1,3-beta-glucanosyltransferase</fullName>
        <ecNumber evidence="9">2.4.1.-</ecNumber>
    </recommendedName>
</protein>
<evidence type="ECO:0000256" key="3">
    <source>
        <dbReference type="ARBA" id="ARBA00022622"/>
    </source>
</evidence>
<sequence>MKVSILAAAGIFSTALAGPVVEKRANTISNPKTPPVSVKGNAFYTSSGSRFYIRGVDYQPGGSSANEDPIADANGCARDVKEFQKLGINTIRVYSVDNSKDHDQCMQMLADAGIYLALDVNTPFYSLNRKDNESIHMSYNDVYLQSVFATVDAFAKYDNTLLFYSGNEVINDDTNTFAAPYVKAVTRDIRAYIAARQYRSIPVGYSAADVESNRYEMATYMNCGNDAVRSDFFAFNDYSWCDPSSFTISGWDKKVEQYSNYSIPIFLSEFGCNTNKRDFGEIAALYSDQMTPVYSGGLVYEYSEESSNYGLVNINGDSVEELDDFAALQKAYSATPAPSGDGGAKSGSSPSQCPAQSQHWEVNDPTGNYLPIMPEGAKKYFSSGAGAGPGNNGNTGSQTAGTPSTGFAMSDGTTTSSSSSSSKAAAANVRVPEMTLAPFVAGLVVFASSLLGGAGFLF</sequence>
<keyword evidence="11" id="KW-0812">Transmembrane</keyword>
<evidence type="ECO:0000256" key="5">
    <source>
        <dbReference type="ARBA" id="ARBA00022729"/>
    </source>
</evidence>
<evidence type="ECO:0000313" key="13">
    <source>
        <dbReference type="Proteomes" id="UP000053259"/>
    </source>
</evidence>
<evidence type="ECO:0000256" key="6">
    <source>
        <dbReference type="ARBA" id="ARBA00023136"/>
    </source>
</evidence>
<evidence type="ECO:0000313" key="12">
    <source>
        <dbReference type="EMBL" id="KIW03424.1"/>
    </source>
</evidence>
<dbReference type="HOGENOM" id="CLU_021855_1_0_1"/>
<feature type="compositionally biased region" description="Polar residues" evidence="10">
    <location>
        <begin position="346"/>
        <end position="360"/>
    </location>
</feature>
<dbReference type="GeneID" id="27313169"/>
<comment type="subcellular location">
    <subcellularLocation>
        <location evidence="1 9">Cell membrane</location>
        <topology evidence="1 9">Lipid-anchor</topology>
        <topology evidence="1 9">GPI-anchor</topology>
    </subcellularLocation>
</comment>
<dbReference type="PANTHER" id="PTHR31468:SF5">
    <property type="entry name" value="1,3-BETA-GLUCANOSYLTRANSFERASE GAS5"/>
    <property type="match status" value="1"/>
</dbReference>
<dbReference type="Pfam" id="PF03198">
    <property type="entry name" value="Glyco_hydro_72"/>
    <property type="match status" value="1"/>
</dbReference>
<dbReference type="Proteomes" id="UP000053259">
    <property type="component" value="Unassembled WGS sequence"/>
</dbReference>
<evidence type="ECO:0000256" key="2">
    <source>
        <dbReference type="ARBA" id="ARBA00007528"/>
    </source>
</evidence>
<evidence type="ECO:0000256" key="4">
    <source>
        <dbReference type="ARBA" id="ARBA00022679"/>
    </source>
</evidence>
<name>A0A0D2AW87_9PEZI</name>
<organism evidence="12 13">
    <name type="scientific">Verruconis gallopava</name>
    <dbReference type="NCBI Taxonomy" id="253628"/>
    <lineage>
        <taxon>Eukaryota</taxon>
        <taxon>Fungi</taxon>
        <taxon>Dikarya</taxon>
        <taxon>Ascomycota</taxon>
        <taxon>Pezizomycotina</taxon>
        <taxon>Dothideomycetes</taxon>
        <taxon>Pleosporomycetidae</taxon>
        <taxon>Venturiales</taxon>
        <taxon>Sympoventuriaceae</taxon>
        <taxon>Verruconis</taxon>
    </lineage>
</organism>
<feature type="region of interest" description="Disordered" evidence="10">
    <location>
        <begin position="336"/>
        <end position="368"/>
    </location>
</feature>
<keyword evidence="8 9" id="KW-0449">Lipoprotein</keyword>
<dbReference type="InterPro" id="IPR017853">
    <property type="entry name" value="GH"/>
</dbReference>
<feature type="region of interest" description="Disordered" evidence="10">
    <location>
        <begin position="381"/>
        <end position="421"/>
    </location>
</feature>
<accession>A0A0D2AW87</accession>
<feature type="signal peptide" evidence="9">
    <location>
        <begin position="1"/>
        <end position="17"/>
    </location>
</feature>
<evidence type="ECO:0000256" key="10">
    <source>
        <dbReference type="SAM" id="MobiDB-lite"/>
    </source>
</evidence>
<dbReference type="GO" id="GO:0005886">
    <property type="term" value="C:plasma membrane"/>
    <property type="evidence" value="ECO:0007669"/>
    <property type="project" value="UniProtKB-SubCell"/>
</dbReference>
<dbReference type="Gene3D" id="3.20.20.80">
    <property type="entry name" value="Glycosidases"/>
    <property type="match status" value="1"/>
</dbReference>
<keyword evidence="11" id="KW-1133">Transmembrane helix</keyword>
<dbReference type="InterPro" id="IPR004886">
    <property type="entry name" value="Glucanosyltransferase"/>
</dbReference>
<reference evidence="12 13" key="1">
    <citation type="submission" date="2015-01" db="EMBL/GenBank/DDBJ databases">
        <title>The Genome Sequence of Ochroconis gallopava CBS43764.</title>
        <authorList>
            <consortium name="The Broad Institute Genomics Platform"/>
            <person name="Cuomo C."/>
            <person name="de Hoog S."/>
            <person name="Gorbushina A."/>
            <person name="Stielow B."/>
            <person name="Teixiera M."/>
            <person name="Abouelleil A."/>
            <person name="Chapman S.B."/>
            <person name="Priest M."/>
            <person name="Young S.K."/>
            <person name="Wortman J."/>
            <person name="Nusbaum C."/>
            <person name="Birren B."/>
        </authorList>
    </citation>
    <scope>NUCLEOTIDE SEQUENCE [LARGE SCALE GENOMIC DNA]</scope>
    <source>
        <strain evidence="12 13">CBS 43764</strain>
    </source>
</reference>
<dbReference type="GO" id="GO:0031505">
    <property type="term" value="P:fungal-type cell wall organization"/>
    <property type="evidence" value="ECO:0007669"/>
    <property type="project" value="TreeGrafter"/>
</dbReference>
<dbReference type="FunCoup" id="A0A0D2AW87">
    <property type="interactions" value="22"/>
</dbReference>
<dbReference type="PANTHER" id="PTHR31468">
    <property type="entry name" value="1,3-BETA-GLUCANOSYLTRANSFERASE GAS1"/>
    <property type="match status" value="1"/>
</dbReference>
<evidence type="ECO:0000256" key="8">
    <source>
        <dbReference type="ARBA" id="ARBA00023288"/>
    </source>
</evidence>
<keyword evidence="5 9" id="KW-0732">Signal</keyword>
<dbReference type="AlphaFoldDB" id="A0A0D2AW87"/>
<feature type="transmembrane region" description="Helical" evidence="11">
    <location>
        <begin position="436"/>
        <end position="457"/>
    </location>
</feature>
<dbReference type="FunFam" id="3.20.20.80:FF:000032">
    <property type="entry name" value="1,3-beta-glucanosyltransferase"/>
    <property type="match status" value="1"/>
</dbReference>
<keyword evidence="13" id="KW-1185">Reference proteome</keyword>
<dbReference type="EC" id="2.4.1.-" evidence="9"/>
<keyword evidence="6 9" id="KW-0472">Membrane</keyword>
<dbReference type="EMBL" id="KN847544">
    <property type="protein sequence ID" value="KIW03424.1"/>
    <property type="molecule type" value="Genomic_DNA"/>
</dbReference>
<keyword evidence="3 9" id="KW-0336">GPI-anchor</keyword>
<feature type="chain" id="PRO_5005112383" description="1,3-beta-glucanosyltransferase" evidence="9">
    <location>
        <begin position="18"/>
        <end position="458"/>
    </location>
</feature>
<gene>
    <name evidence="12" type="ORF">PV09_05196</name>
</gene>
<dbReference type="InParanoid" id="A0A0D2AW87"/>
<keyword evidence="7" id="KW-0325">Glycoprotein</keyword>